<dbReference type="KEGG" id="bpl:BURPS1106A_A0553"/>
<evidence type="ECO:0000313" key="2">
    <source>
        <dbReference type="Proteomes" id="UP000006738"/>
    </source>
</evidence>
<dbReference type="EMBL" id="CP000573">
    <property type="protein sequence ID" value="ABN94899.1"/>
    <property type="molecule type" value="Genomic_DNA"/>
</dbReference>
<dbReference type="AlphaFoldDB" id="A3P2M9"/>
<accession>A3P2M9</accession>
<gene>
    <name evidence="1" type="ordered locus">BURPS1106A_A0553</name>
</gene>
<name>A3P2M9_BURP0</name>
<proteinExistence type="predicted"/>
<dbReference type="Proteomes" id="UP000006738">
    <property type="component" value="Chromosome II"/>
</dbReference>
<reference evidence="2" key="1">
    <citation type="submission" date="2007-02" db="EMBL/GenBank/DDBJ databases">
        <authorList>
            <person name="DeShazer D."/>
            <person name="Woods D.E."/>
            <person name="Nierman W.C."/>
        </authorList>
    </citation>
    <scope>NUCLEOTIDE SEQUENCE [LARGE SCALE GENOMIC DNA]</scope>
    <source>
        <strain evidence="2">1106a</strain>
    </source>
</reference>
<evidence type="ECO:0000313" key="1">
    <source>
        <dbReference type="EMBL" id="ABN94899.1"/>
    </source>
</evidence>
<dbReference type="HOGENOM" id="CLU_3115585_0_0_4"/>
<organism evidence="1 2">
    <name type="scientific">Burkholderia pseudomallei (strain 1106a)</name>
    <dbReference type="NCBI Taxonomy" id="357348"/>
    <lineage>
        <taxon>Bacteria</taxon>
        <taxon>Pseudomonadati</taxon>
        <taxon>Pseudomonadota</taxon>
        <taxon>Betaproteobacteria</taxon>
        <taxon>Burkholderiales</taxon>
        <taxon>Burkholderiaceae</taxon>
        <taxon>Burkholderia</taxon>
        <taxon>pseudomallei group</taxon>
    </lineage>
</organism>
<protein>
    <submittedName>
        <fullName evidence="1">Uncharacterized protein</fullName>
    </submittedName>
</protein>
<sequence>MQIHVLKAQGVSEEHEITRRLGISRNTGGAVPVGRGSAALQTA</sequence>